<sequence>MSQIAPPESISLLTPELSLGLKQHYNNVLLEIIQRNRVSRYVSQSLPLRAFRNSLEEPPGIDHSADEVTAERFRNTVPLSEYDTYEPFIRKLFEQPCKQAEVENLLSVGYPSYVTLSSFTTGKSMKYFPKYAFPRPSPQEGSVSAKSMFNCLVMHLGTKRTLVVEDDIGELVAKFPVCTVTTGLTRTVFNMKVEQDQIVMGMKVPPLTSPLAVSFIDNYRSFLLMHALFALGERRLETLFTAFSTILIDLITFVEEEWDKLLTSIETGILPNFQGTEHVLSYLQPYFVANPERAAELRSVESMKGSPGWLMRIWPNLKEYTGIMSGAYGGLLSKVQSYFGPGVILRSSGYMLSECWPGITYSGTNLYRLAREDYYEFLPASQVEISEKETAACLVPVWQVKIGGMYEPVVTTRDGLWRYRLGDLVRIEGFQTDGFPIMSFVERRHVEIRMADATVPAMVIVNAILSTTEDTVGRVMEFTSYVDSRAKPSTLGYVVELDGDIGKCPNPSLARHQVLEVLKSQHESIRRNIDMDKMSLPTIRIVKHGTFADYRRWRVESAGISLTQVKVPVVLKDETLLEWLFKRAFYEA</sequence>
<accession>A0A0C9UHX7</accession>
<evidence type="ECO:0000313" key="4">
    <source>
        <dbReference type="Proteomes" id="UP000054279"/>
    </source>
</evidence>
<dbReference type="Pfam" id="PF23572">
    <property type="entry name" value="GH3_C"/>
    <property type="match status" value="1"/>
</dbReference>
<reference evidence="3 4" key="1">
    <citation type="submission" date="2014-06" db="EMBL/GenBank/DDBJ databases">
        <title>Evolutionary Origins and Diversification of the Mycorrhizal Mutualists.</title>
        <authorList>
            <consortium name="DOE Joint Genome Institute"/>
            <consortium name="Mycorrhizal Genomics Consortium"/>
            <person name="Kohler A."/>
            <person name="Kuo A."/>
            <person name="Nagy L.G."/>
            <person name="Floudas D."/>
            <person name="Copeland A."/>
            <person name="Barry K.W."/>
            <person name="Cichocki N."/>
            <person name="Veneault-Fourrey C."/>
            <person name="LaButti K."/>
            <person name="Lindquist E.A."/>
            <person name="Lipzen A."/>
            <person name="Lundell T."/>
            <person name="Morin E."/>
            <person name="Murat C."/>
            <person name="Riley R."/>
            <person name="Ohm R."/>
            <person name="Sun H."/>
            <person name="Tunlid A."/>
            <person name="Henrissat B."/>
            <person name="Grigoriev I.V."/>
            <person name="Hibbett D.S."/>
            <person name="Martin F."/>
        </authorList>
    </citation>
    <scope>NUCLEOTIDE SEQUENCE [LARGE SCALE GENOMIC DNA]</scope>
    <source>
        <strain evidence="3 4">SS14</strain>
    </source>
</reference>
<dbReference type="PANTHER" id="PTHR31901:SF9">
    <property type="entry name" value="GH3 DOMAIN-CONTAINING PROTEIN"/>
    <property type="match status" value="1"/>
</dbReference>
<dbReference type="InterPro" id="IPR055378">
    <property type="entry name" value="GH3_C"/>
</dbReference>
<dbReference type="HOGENOM" id="CLU_032936_0_0_1"/>
<evidence type="ECO:0008006" key="5">
    <source>
        <dbReference type="Google" id="ProtNLM"/>
    </source>
</evidence>
<gene>
    <name evidence="3" type="ORF">M422DRAFT_194022</name>
</gene>
<dbReference type="AlphaFoldDB" id="A0A0C9UHX7"/>
<dbReference type="Proteomes" id="UP000054279">
    <property type="component" value="Unassembled WGS sequence"/>
</dbReference>
<dbReference type="GO" id="GO:0016881">
    <property type="term" value="F:acid-amino acid ligase activity"/>
    <property type="evidence" value="ECO:0007669"/>
    <property type="project" value="TreeGrafter"/>
</dbReference>
<proteinExistence type="predicted"/>
<dbReference type="InterPro" id="IPR004993">
    <property type="entry name" value="GH3"/>
</dbReference>
<feature type="domain" description="GH3 middle" evidence="1">
    <location>
        <begin position="372"/>
        <end position="443"/>
    </location>
</feature>
<dbReference type="GO" id="GO:0005737">
    <property type="term" value="C:cytoplasm"/>
    <property type="evidence" value="ECO:0007669"/>
    <property type="project" value="TreeGrafter"/>
</dbReference>
<evidence type="ECO:0000259" key="1">
    <source>
        <dbReference type="Pfam" id="PF23571"/>
    </source>
</evidence>
<keyword evidence="4" id="KW-1185">Reference proteome</keyword>
<evidence type="ECO:0000259" key="2">
    <source>
        <dbReference type="Pfam" id="PF23572"/>
    </source>
</evidence>
<dbReference type="OrthoDB" id="10004661at2759"/>
<name>A0A0C9UHX7_SPHS4</name>
<dbReference type="InterPro" id="IPR055377">
    <property type="entry name" value="GH3_M"/>
</dbReference>
<dbReference type="Pfam" id="PF23571">
    <property type="entry name" value="GH3_M"/>
    <property type="match status" value="1"/>
</dbReference>
<protein>
    <recommendedName>
        <fullName evidence="5">GH3 auxin-responsive promoter</fullName>
    </recommendedName>
</protein>
<dbReference type="EMBL" id="KN837442">
    <property type="protein sequence ID" value="KIJ24986.1"/>
    <property type="molecule type" value="Genomic_DNA"/>
</dbReference>
<evidence type="ECO:0000313" key="3">
    <source>
        <dbReference type="EMBL" id="KIJ24986.1"/>
    </source>
</evidence>
<dbReference type="Pfam" id="PF03321">
    <property type="entry name" value="GH3"/>
    <property type="match status" value="1"/>
</dbReference>
<organism evidence="3 4">
    <name type="scientific">Sphaerobolus stellatus (strain SS14)</name>
    <dbReference type="NCBI Taxonomy" id="990650"/>
    <lineage>
        <taxon>Eukaryota</taxon>
        <taxon>Fungi</taxon>
        <taxon>Dikarya</taxon>
        <taxon>Basidiomycota</taxon>
        <taxon>Agaricomycotina</taxon>
        <taxon>Agaricomycetes</taxon>
        <taxon>Phallomycetidae</taxon>
        <taxon>Geastrales</taxon>
        <taxon>Sphaerobolaceae</taxon>
        <taxon>Sphaerobolus</taxon>
    </lineage>
</organism>
<dbReference type="PANTHER" id="PTHR31901">
    <property type="entry name" value="GH3 DOMAIN-CONTAINING PROTEIN"/>
    <property type="match status" value="1"/>
</dbReference>
<feature type="domain" description="GH3 C-terminal" evidence="2">
    <location>
        <begin position="467"/>
        <end position="574"/>
    </location>
</feature>